<keyword evidence="5" id="KW-1185">Reference proteome</keyword>
<dbReference type="Pfam" id="PF00172">
    <property type="entry name" value="Zn_clus"/>
    <property type="match status" value="1"/>
</dbReference>
<evidence type="ECO:0000259" key="3">
    <source>
        <dbReference type="PROSITE" id="PS50048"/>
    </source>
</evidence>
<reference evidence="4" key="1">
    <citation type="journal article" date="2020" name="Stud. Mycol.">
        <title>101 Dothideomycetes genomes: a test case for predicting lifestyles and emergence of pathogens.</title>
        <authorList>
            <person name="Haridas S."/>
            <person name="Albert R."/>
            <person name="Binder M."/>
            <person name="Bloem J."/>
            <person name="Labutti K."/>
            <person name="Salamov A."/>
            <person name="Andreopoulos B."/>
            <person name="Baker S."/>
            <person name="Barry K."/>
            <person name="Bills G."/>
            <person name="Bluhm B."/>
            <person name="Cannon C."/>
            <person name="Castanera R."/>
            <person name="Culley D."/>
            <person name="Daum C."/>
            <person name="Ezra D."/>
            <person name="Gonzalez J."/>
            <person name="Henrissat B."/>
            <person name="Kuo A."/>
            <person name="Liang C."/>
            <person name="Lipzen A."/>
            <person name="Lutzoni F."/>
            <person name="Magnuson J."/>
            <person name="Mondo S."/>
            <person name="Nolan M."/>
            <person name="Ohm R."/>
            <person name="Pangilinan J."/>
            <person name="Park H.-J."/>
            <person name="Ramirez L."/>
            <person name="Alfaro M."/>
            <person name="Sun H."/>
            <person name="Tritt A."/>
            <person name="Yoshinaga Y."/>
            <person name="Zwiers L.-H."/>
            <person name="Turgeon B."/>
            <person name="Goodwin S."/>
            <person name="Spatafora J."/>
            <person name="Crous P."/>
            <person name="Grigoriev I."/>
        </authorList>
    </citation>
    <scope>NUCLEOTIDE SEQUENCE</scope>
    <source>
        <strain evidence="4">CBS 183.55</strain>
    </source>
</reference>
<name>A0A6A5RZ80_9PLEO</name>
<feature type="domain" description="Zn(2)-C6 fungal-type" evidence="3">
    <location>
        <begin position="28"/>
        <end position="58"/>
    </location>
</feature>
<dbReference type="PROSITE" id="PS50048">
    <property type="entry name" value="ZN2_CY6_FUNGAL_2"/>
    <property type="match status" value="1"/>
</dbReference>
<dbReference type="Proteomes" id="UP000800082">
    <property type="component" value="Unassembled WGS sequence"/>
</dbReference>
<evidence type="ECO:0000256" key="1">
    <source>
        <dbReference type="ARBA" id="ARBA00023242"/>
    </source>
</evidence>
<gene>
    <name evidence="4" type="ORF">M421DRAFT_416291</name>
</gene>
<protein>
    <recommendedName>
        <fullName evidence="3">Zn(2)-C6 fungal-type domain-containing protein</fullName>
    </recommendedName>
</protein>
<dbReference type="EMBL" id="ML978958">
    <property type="protein sequence ID" value="KAF1932670.1"/>
    <property type="molecule type" value="Genomic_DNA"/>
</dbReference>
<dbReference type="GO" id="GO:0000981">
    <property type="term" value="F:DNA-binding transcription factor activity, RNA polymerase II-specific"/>
    <property type="evidence" value="ECO:0007669"/>
    <property type="project" value="InterPro"/>
</dbReference>
<dbReference type="PROSITE" id="PS00463">
    <property type="entry name" value="ZN2_CY6_FUNGAL_1"/>
    <property type="match status" value="1"/>
</dbReference>
<sequence>MTEQLPSVARADADGDGPPKRTRRPALSCIECRMHKVKCDLTELCGACIRVESEKCQW</sequence>
<keyword evidence="1" id="KW-0539">Nucleus</keyword>
<dbReference type="OrthoDB" id="4337792at2759"/>
<dbReference type="GeneID" id="54348674"/>
<evidence type="ECO:0000256" key="2">
    <source>
        <dbReference type="SAM" id="MobiDB-lite"/>
    </source>
</evidence>
<accession>A0A6A5RZ80</accession>
<dbReference type="GO" id="GO:0008270">
    <property type="term" value="F:zinc ion binding"/>
    <property type="evidence" value="ECO:0007669"/>
    <property type="project" value="InterPro"/>
</dbReference>
<dbReference type="AlphaFoldDB" id="A0A6A5RZ80"/>
<dbReference type="RefSeq" id="XP_033452918.1">
    <property type="nucleotide sequence ID" value="XM_033591006.1"/>
</dbReference>
<dbReference type="SUPFAM" id="SSF57701">
    <property type="entry name" value="Zn2/Cys6 DNA-binding domain"/>
    <property type="match status" value="1"/>
</dbReference>
<feature type="region of interest" description="Disordered" evidence="2">
    <location>
        <begin position="1"/>
        <end position="24"/>
    </location>
</feature>
<evidence type="ECO:0000313" key="4">
    <source>
        <dbReference type="EMBL" id="KAF1932670.1"/>
    </source>
</evidence>
<dbReference type="InterPro" id="IPR001138">
    <property type="entry name" value="Zn2Cys6_DnaBD"/>
</dbReference>
<dbReference type="InterPro" id="IPR036864">
    <property type="entry name" value="Zn2-C6_fun-type_DNA-bd_sf"/>
</dbReference>
<proteinExistence type="predicted"/>
<organism evidence="4 5">
    <name type="scientific">Didymella exigua CBS 183.55</name>
    <dbReference type="NCBI Taxonomy" id="1150837"/>
    <lineage>
        <taxon>Eukaryota</taxon>
        <taxon>Fungi</taxon>
        <taxon>Dikarya</taxon>
        <taxon>Ascomycota</taxon>
        <taxon>Pezizomycotina</taxon>
        <taxon>Dothideomycetes</taxon>
        <taxon>Pleosporomycetidae</taxon>
        <taxon>Pleosporales</taxon>
        <taxon>Pleosporineae</taxon>
        <taxon>Didymellaceae</taxon>
        <taxon>Didymella</taxon>
    </lineage>
</organism>
<dbReference type="Gene3D" id="4.10.240.10">
    <property type="entry name" value="Zn(2)-C6 fungal-type DNA-binding domain"/>
    <property type="match status" value="1"/>
</dbReference>
<evidence type="ECO:0000313" key="5">
    <source>
        <dbReference type="Proteomes" id="UP000800082"/>
    </source>
</evidence>